<dbReference type="AlphaFoldDB" id="A0AAV5L074"/>
<dbReference type="EMBL" id="BPVZ01000087">
    <property type="protein sequence ID" value="GKV30576.1"/>
    <property type="molecule type" value="Genomic_DNA"/>
</dbReference>
<comment type="caution">
    <text evidence="1">The sequence shown here is derived from an EMBL/GenBank/DDBJ whole genome shotgun (WGS) entry which is preliminary data.</text>
</comment>
<evidence type="ECO:0000313" key="2">
    <source>
        <dbReference type="Proteomes" id="UP001054252"/>
    </source>
</evidence>
<sequence length="70" mass="7903">MASSEKELAETDINEMLVIRTHFMSNLPANDGGHSVNMTVDASGTQRTFEYHTWREGNQRPFLEQGDATM</sequence>
<evidence type="ECO:0000313" key="1">
    <source>
        <dbReference type="EMBL" id="GKV30576.1"/>
    </source>
</evidence>
<dbReference type="Proteomes" id="UP001054252">
    <property type="component" value="Unassembled WGS sequence"/>
</dbReference>
<gene>
    <name evidence="1" type="ORF">SLEP1_g39377</name>
</gene>
<protein>
    <submittedName>
        <fullName evidence="1">Uncharacterized protein</fullName>
    </submittedName>
</protein>
<organism evidence="1 2">
    <name type="scientific">Rubroshorea leprosula</name>
    <dbReference type="NCBI Taxonomy" id="152421"/>
    <lineage>
        <taxon>Eukaryota</taxon>
        <taxon>Viridiplantae</taxon>
        <taxon>Streptophyta</taxon>
        <taxon>Embryophyta</taxon>
        <taxon>Tracheophyta</taxon>
        <taxon>Spermatophyta</taxon>
        <taxon>Magnoliopsida</taxon>
        <taxon>eudicotyledons</taxon>
        <taxon>Gunneridae</taxon>
        <taxon>Pentapetalae</taxon>
        <taxon>rosids</taxon>
        <taxon>malvids</taxon>
        <taxon>Malvales</taxon>
        <taxon>Dipterocarpaceae</taxon>
        <taxon>Rubroshorea</taxon>
    </lineage>
</organism>
<accession>A0AAV5L074</accession>
<proteinExistence type="predicted"/>
<name>A0AAV5L074_9ROSI</name>
<keyword evidence="2" id="KW-1185">Reference proteome</keyword>
<reference evidence="1 2" key="1">
    <citation type="journal article" date="2021" name="Commun. Biol.">
        <title>The genome of Shorea leprosula (Dipterocarpaceae) highlights the ecological relevance of drought in aseasonal tropical rainforests.</title>
        <authorList>
            <person name="Ng K.K.S."/>
            <person name="Kobayashi M.J."/>
            <person name="Fawcett J.A."/>
            <person name="Hatakeyama M."/>
            <person name="Paape T."/>
            <person name="Ng C.H."/>
            <person name="Ang C.C."/>
            <person name="Tnah L.H."/>
            <person name="Lee C.T."/>
            <person name="Nishiyama T."/>
            <person name="Sese J."/>
            <person name="O'Brien M.J."/>
            <person name="Copetti D."/>
            <person name="Mohd Noor M.I."/>
            <person name="Ong R.C."/>
            <person name="Putra M."/>
            <person name="Sireger I.Z."/>
            <person name="Indrioko S."/>
            <person name="Kosugi Y."/>
            <person name="Izuno A."/>
            <person name="Isagi Y."/>
            <person name="Lee S.L."/>
            <person name="Shimizu K.K."/>
        </authorList>
    </citation>
    <scope>NUCLEOTIDE SEQUENCE [LARGE SCALE GENOMIC DNA]</scope>
    <source>
        <strain evidence="1">214</strain>
    </source>
</reference>